<sequence length="64" mass="7633">WNGDNQQSQPGARKVQWEAQIRRKGYPDQRKTFETKSDAQAWARMIEHDRKRNRPGHLCLSRRG</sequence>
<protein>
    <submittedName>
        <fullName evidence="2">Shufflon-specific recombinase</fullName>
    </submittedName>
</protein>
<dbReference type="EMBL" id="AOKF01004078">
    <property type="protein sequence ID" value="EPN26696.1"/>
    <property type="molecule type" value="Genomic_DNA"/>
</dbReference>
<reference evidence="2 3" key="1">
    <citation type="journal article" date="2013" name="PLoS Pathog.">
        <title>Genomic analysis of the Kiwifruit pathogen Pseudomonas syringae pv. actinidiae provides insight into the origins of an emergent plant disease.</title>
        <authorList>
            <person name="McCann H.C."/>
            <person name="Rikkerink E.H."/>
            <person name="Bertels F."/>
            <person name="Fiers M."/>
            <person name="Lu A."/>
            <person name="Rees-George J."/>
            <person name="Andersen M.T."/>
            <person name="Gleave A.P."/>
            <person name="Haubold B."/>
            <person name="Wohlers M.W."/>
            <person name="Guttman D.S."/>
            <person name="Wang P.W."/>
            <person name="Straub C."/>
            <person name="Vanneste J.L."/>
            <person name="Rainey P.B."/>
            <person name="Templeton M.D."/>
        </authorList>
    </citation>
    <scope>NUCLEOTIDE SEQUENCE [LARGE SCALE GENOMIC DNA]</scope>
    <source>
        <strain evidence="2 3">ICMP 19096</strain>
    </source>
</reference>
<organism evidence="2 3">
    <name type="scientific">Pseudomonas syringae pv. actinidiae ICMP 19096</name>
    <dbReference type="NCBI Taxonomy" id="1194405"/>
    <lineage>
        <taxon>Bacteria</taxon>
        <taxon>Pseudomonadati</taxon>
        <taxon>Pseudomonadota</taxon>
        <taxon>Gammaproteobacteria</taxon>
        <taxon>Pseudomonadales</taxon>
        <taxon>Pseudomonadaceae</taxon>
        <taxon>Pseudomonas</taxon>
        <taxon>Pseudomonas syringae</taxon>
    </lineage>
</organism>
<evidence type="ECO:0000256" key="1">
    <source>
        <dbReference type="SAM" id="MobiDB-lite"/>
    </source>
</evidence>
<name>A0A656JI66_PSESF</name>
<dbReference type="Proteomes" id="UP000018849">
    <property type="component" value="Unassembled WGS sequence"/>
</dbReference>
<gene>
    <name evidence="2" type="ORF">A245_47680</name>
</gene>
<feature type="non-terminal residue" evidence="2">
    <location>
        <position position="1"/>
    </location>
</feature>
<evidence type="ECO:0000313" key="3">
    <source>
        <dbReference type="Proteomes" id="UP000018849"/>
    </source>
</evidence>
<accession>A0A656JI66</accession>
<comment type="caution">
    <text evidence="2">The sequence shown here is derived from an EMBL/GenBank/DDBJ whole genome shotgun (WGS) entry which is preliminary data.</text>
</comment>
<feature type="region of interest" description="Disordered" evidence="1">
    <location>
        <begin position="1"/>
        <end position="37"/>
    </location>
</feature>
<feature type="compositionally biased region" description="Basic and acidic residues" evidence="1">
    <location>
        <begin position="25"/>
        <end position="37"/>
    </location>
</feature>
<proteinExistence type="predicted"/>
<feature type="compositionally biased region" description="Polar residues" evidence="1">
    <location>
        <begin position="1"/>
        <end position="10"/>
    </location>
</feature>
<dbReference type="AlphaFoldDB" id="A0A656JI66"/>
<evidence type="ECO:0000313" key="2">
    <source>
        <dbReference type="EMBL" id="EPN26696.1"/>
    </source>
</evidence>